<reference evidence="3 4" key="1">
    <citation type="submission" date="2016-10" db="EMBL/GenBank/DDBJ databases">
        <authorList>
            <person name="de Groot N.N."/>
        </authorList>
    </citation>
    <scope>NUCLEOTIDE SEQUENCE [LARGE SCALE GENOMIC DNA]</scope>
    <source>
        <strain evidence="3 4">DSM 19182</strain>
    </source>
</reference>
<accession>A0A1H7VMX6</accession>
<organism evidence="3 4">
    <name type="scientific">Alkalibacterium putridalgicola</name>
    <dbReference type="NCBI Taxonomy" id="426703"/>
    <lineage>
        <taxon>Bacteria</taxon>
        <taxon>Bacillati</taxon>
        <taxon>Bacillota</taxon>
        <taxon>Bacilli</taxon>
        <taxon>Lactobacillales</taxon>
        <taxon>Carnobacteriaceae</taxon>
        <taxon>Alkalibacterium</taxon>
    </lineage>
</organism>
<proteinExistence type="predicted"/>
<evidence type="ECO:0000313" key="3">
    <source>
        <dbReference type="EMBL" id="SEM10652.1"/>
    </source>
</evidence>
<evidence type="ECO:0000256" key="1">
    <source>
        <dbReference type="SAM" id="Phobius"/>
    </source>
</evidence>
<dbReference type="Proteomes" id="UP000321425">
    <property type="component" value="Unassembled WGS sequence"/>
</dbReference>
<evidence type="ECO:0000313" key="2">
    <source>
        <dbReference type="EMBL" id="GEK89829.1"/>
    </source>
</evidence>
<reference evidence="2 5" key="2">
    <citation type="submission" date="2019-07" db="EMBL/GenBank/DDBJ databases">
        <title>Whole genome shotgun sequence of Alkalibacterium putridalgicola NBRC 103243.</title>
        <authorList>
            <person name="Hosoyama A."/>
            <person name="Uohara A."/>
            <person name="Ohji S."/>
            <person name="Ichikawa N."/>
        </authorList>
    </citation>
    <scope>NUCLEOTIDE SEQUENCE [LARGE SCALE GENOMIC DNA]</scope>
    <source>
        <strain evidence="2 5">NBRC 103243</strain>
    </source>
</reference>
<dbReference type="RefSeq" id="WP_091488984.1">
    <property type="nucleotide sequence ID" value="NZ_BJUX01000024.1"/>
</dbReference>
<dbReference type="Proteomes" id="UP000198548">
    <property type="component" value="Unassembled WGS sequence"/>
</dbReference>
<keyword evidence="5" id="KW-1185">Reference proteome</keyword>
<dbReference type="EMBL" id="FOBL01000026">
    <property type="protein sequence ID" value="SEM10652.1"/>
    <property type="molecule type" value="Genomic_DNA"/>
</dbReference>
<keyword evidence="1" id="KW-0472">Membrane</keyword>
<sequence>MAITLKRETEAVGSSMKFKVWVNGTQIAKIAQKEVKELSVPEQEAVLQIKQFNGKSNKLLVNDGDHVKVTNGSGLLLMLLFIAMLIPVLNIFDGSARWIGFALVVLGFLLILQFVNIYKLEKLDDSKNL</sequence>
<protein>
    <submittedName>
        <fullName evidence="3">Uncharacterized protein</fullName>
    </submittedName>
</protein>
<dbReference type="AlphaFoldDB" id="A0A1H7VMX6"/>
<feature type="transmembrane region" description="Helical" evidence="1">
    <location>
        <begin position="98"/>
        <end position="118"/>
    </location>
</feature>
<keyword evidence="1" id="KW-0812">Transmembrane</keyword>
<dbReference type="EMBL" id="BJUX01000024">
    <property type="protein sequence ID" value="GEK89829.1"/>
    <property type="molecule type" value="Genomic_DNA"/>
</dbReference>
<name>A0A1H7VMX6_9LACT</name>
<dbReference type="OrthoDB" id="2389766at2"/>
<evidence type="ECO:0000313" key="5">
    <source>
        <dbReference type="Proteomes" id="UP000321425"/>
    </source>
</evidence>
<gene>
    <name evidence="2" type="ORF">APU01nite_18680</name>
    <name evidence="3" type="ORF">SAMN04488100_1261</name>
</gene>
<feature type="transmembrane region" description="Helical" evidence="1">
    <location>
        <begin position="75"/>
        <end position="92"/>
    </location>
</feature>
<keyword evidence="1" id="KW-1133">Transmembrane helix</keyword>
<evidence type="ECO:0000313" key="4">
    <source>
        <dbReference type="Proteomes" id="UP000198548"/>
    </source>
</evidence>